<accession>A0ABU8RQP8</accession>
<keyword evidence="2" id="KW-1185">Reference proteome</keyword>
<dbReference type="Proteomes" id="UP001361239">
    <property type="component" value="Unassembled WGS sequence"/>
</dbReference>
<comment type="caution">
    <text evidence="1">The sequence shown here is derived from an EMBL/GenBank/DDBJ whole genome shotgun (WGS) entry which is preliminary data.</text>
</comment>
<evidence type="ECO:0000313" key="2">
    <source>
        <dbReference type="Proteomes" id="UP001361239"/>
    </source>
</evidence>
<dbReference type="EMBL" id="JBBHJZ010000001">
    <property type="protein sequence ID" value="MEJ5975124.1"/>
    <property type="molecule type" value="Genomic_DNA"/>
</dbReference>
<proteinExistence type="predicted"/>
<protein>
    <recommendedName>
        <fullName evidence="3">Lipoprotein</fullName>
    </recommendedName>
</protein>
<gene>
    <name evidence="1" type="ORF">WG901_00625</name>
</gene>
<reference evidence="1 2" key="1">
    <citation type="submission" date="2024-03" db="EMBL/GenBank/DDBJ databases">
        <authorList>
            <person name="Jo J.-H."/>
        </authorList>
    </citation>
    <scope>NUCLEOTIDE SEQUENCE [LARGE SCALE GENOMIC DNA]</scope>
    <source>
        <strain evidence="1 2">PS1R-30</strain>
    </source>
</reference>
<dbReference type="PROSITE" id="PS51257">
    <property type="entry name" value="PROKAR_LIPOPROTEIN"/>
    <property type="match status" value="1"/>
</dbReference>
<organism evidence="1 2">
    <name type="scientific">Novosphingobium anseongense</name>
    <dbReference type="NCBI Taxonomy" id="3133436"/>
    <lineage>
        <taxon>Bacteria</taxon>
        <taxon>Pseudomonadati</taxon>
        <taxon>Pseudomonadota</taxon>
        <taxon>Alphaproteobacteria</taxon>
        <taxon>Sphingomonadales</taxon>
        <taxon>Sphingomonadaceae</taxon>
        <taxon>Novosphingobium</taxon>
    </lineage>
</organism>
<evidence type="ECO:0008006" key="3">
    <source>
        <dbReference type="Google" id="ProtNLM"/>
    </source>
</evidence>
<name>A0ABU8RQP8_9SPHN</name>
<evidence type="ECO:0000313" key="1">
    <source>
        <dbReference type="EMBL" id="MEJ5975124.1"/>
    </source>
</evidence>
<sequence length="81" mass="8428">MRALAVVALLLLAGCQKSFDERYEEAQKKMTSQAASIDQELATKASEAAMGEAAASEAVVVATAAANPTHSPSPLRRQGPN</sequence>
<dbReference type="RefSeq" id="WP_339585093.1">
    <property type="nucleotide sequence ID" value="NZ_JBBHJZ010000001.1"/>
</dbReference>